<keyword evidence="2" id="KW-1185">Reference proteome</keyword>
<organism evidence="1 2">
    <name type="scientific">Auriscalpium vulgare</name>
    <dbReference type="NCBI Taxonomy" id="40419"/>
    <lineage>
        <taxon>Eukaryota</taxon>
        <taxon>Fungi</taxon>
        <taxon>Dikarya</taxon>
        <taxon>Basidiomycota</taxon>
        <taxon>Agaricomycotina</taxon>
        <taxon>Agaricomycetes</taxon>
        <taxon>Russulales</taxon>
        <taxon>Auriscalpiaceae</taxon>
        <taxon>Auriscalpium</taxon>
    </lineage>
</organism>
<evidence type="ECO:0000313" key="2">
    <source>
        <dbReference type="Proteomes" id="UP000814033"/>
    </source>
</evidence>
<reference evidence="1" key="2">
    <citation type="journal article" date="2022" name="New Phytol.">
        <title>Evolutionary transition to the ectomycorrhizal habit in the genomes of a hyperdiverse lineage of mushroom-forming fungi.</title>
        <authorList>
            <person name="Looney B."/>
            <person name="Miyauchi S."/>
            <person name="Morin E."/>
            <person name="Drula E."/>
            <person name="Courty P.E."/>
            <person name="Kohler A."/>
            <person name="Kuo A."/>
            <person name="LaButti K."/>
            <person name="Pangilinan J."/>
            <person name="Lipzen A."/>
            <person name="Riley R."/>
            <person name="Andreopoulos W."/>
            <person name="He G."/>
            <person name="Johnson J."/>
            <person name="Nolan M."/>
            <person name="Tritt A."/>
            <person name="Barry K.W."/>
            <person name="Grigoriev I.V."/>
            <person name="Nagy L.G."/>
            <person name="Hibbett D."/>
            <person name="Henrissat B."/>
            <person name="Matheny P.B."/>
            <person name="Labbe J."/>
            <person name="Martin F.M."/>
        </authorList>
    </citation>
    <scope>NUCLEOTIDE SEQUENCE</scope>
    <source>
        <strain evidence="1">FP105234-sp</strain>
    </source>
</reference>
<protein>
    <submittedName>
        <fullName evidence="1">Uncharacterized protein</fullName>
    </submittedName>
</protein>
<sequence length="188" mass="21355">MLISAILSILALFPCVRVADHNARSRPMRALLGSDLSMWAVHNVEQGQINDPTLLTRGQEACEEADVESERRERLERSALRLRWERPRCAFPSSFRVTSDVVPKLFTRPSRLLSRTVAAQAGFCFVQARSDRNAVTQLIAEDWTSFSTRPATPWLPFDINRAPAASCAGYRVPQQARLWCLWAFSFEF</sequence>
<accession>A0ACB8RYP8</accession>
<dbReference type="Proteomes" id="UP000814033">
    <property type="component" value="Unassembled WGS sequence"/>
</dbReference>
<evidence type="ECO:0000313" key="1">
    <source>
        <dbReference type="EMBL" id="KAI0049404.1"/>
    </source>
</evidence>
<name>A0ACB8RYP8_9AGAM</name>
<reference evidence="1" key="1">
    <citation type="submission" date="2021-02" db="EMBL/GenBank/DDBJ databases">
        <authorList>
            <consortium name="DOE Joint Genome Institute"/>
            <person name="Ahrendt S."/>
            <person name="Looney B.P."/>
            <person name="Miyauchi S."/>
            <person name="Morin E."/>
            <person name="Drula E."/>
            <person name="Courty P.E."/>
            <person name="Chicoki N."/>
            <person name="Fauchery L."/>
            <person name="Kohler A."/>
            <person name="Kuo A."/>
            <person name="Labutti K."/>
            <person name="Pangilinan J."/>
            <person name="Lipzen A."/>
            <person name="Riley R."/>
            <person name="Andreopoulos W."/>
            <person name="He G."/>
            <person name="Johnson J."/>
            <person name="Barry K.W."/>
            <person name="Grigoriev I.V."/>
            <person name="Nagy L."/>
            <person name="Hibbett D."/>
            <person name="Henrissat B."/>
            <person name="Matheny P.B."/>
            <person name="Labbe J."/>
            <person name="Martin F."/>
        </authorList>
    </citation>
    <scope>NUCLEOTIDE SEQUENCE</scope>
    <source>
        <strain evidence="1">FP105234-sp</strain>
    </source>
</reference>
<proteinExistence type="predicted"/>
<comment type="caution">
    <text evidence="1">The sequence shown here is derived from an EMBL/GenBank/DDBJ whole genome shotgun (WGS) entry which is preliminary data.</text>
</comment>
<dbReference type="EMBL" id="MU275873">
    <property type="protein sequence ID" value="KAI0049404.1"/>
    <property type="molecule type" value="Genomic_DNA"/>
</dbReference>
<gene>
    <name evidence="1" type="ORF">FA95DRAFT_872237</name>
</gene>